<keyword evidence="1" id="KW-0732">Signal</keyword>
<evidence type="ECO:0000313" key="4">
    <source>
        <dbReference type="Proteomes" id="UP000294848"/>
    </source>
</evidence>
<name>A0A4R6GT91_9BACT</name>
<comment type="caution">
    <text evidence="3">The sequence shown here is derived from an EMBL/GenBank/DDBJ whole genome shotgun (WGS) entry which is preliminary data.</text>
</comment>
<evidence type="ECO:0000256" key="1">
    <source>
        <dbReference type="SAM" id="SignalP"/>
    </source>
</evidence>
<dbReference type="RefSeq" id="WP_133466194.1">
    <property type="nucleotide sequence ID" value="NZ_SNWI01000008.1"/>
</dbReference>
<feature type="chain" id="PRO_5020810487" evidence="1">
    <location>
        <begin position="21"/>
        <end position="383"/>
    </location>
</feature>
<accession>A0A4R6GT91</accession>
<feature type="domain" description="BIG2" evidence="2">
    <location>
        <begin position="33"/>
        <end position="116"/>
    </location>
</feature>
<dbReference type="Gene3D" id="2.60.120.260">
    <property type="entry name" value="Galactose-binding domain-like"/>
    <property type="match status" value="1"/>
</dbReference>
<sequence>MKLNYWIICIVTLLSASVVSCDSDNDELSDVIKVTRIEVEGAIDNLIELEVADEHTLNVKLTPDEAVDKDEYTYTYLSSNEDIFKVNEQGVITALGEGEAALRVDAVNNTDLWAVVTIKVKSKLFLVESLNVPEKFKDLYIGVGKSINLPDLISITPEYATNKDLVYSSSNASVAKVSRKGVLSTLSLGNATITINADDGSSVETTIELHVRNSTYQNLDRTDWTVATSHQYFADATVVGSPESLIDEPTAYGTDENEPTCLCMVKPGKSLGDISVGANEEVHFIIDMKSEQEFNGFKLRHRLKNGSAFLRLIEASVYGSNNGADFLPVAEGLSINVEEDEVLVDWPTTATYRYLKLTYDKWHSSGSTVQISDFNLLKLVYED</sequence>
<dbReference type="SUPFAM" id="SSF49373">
    <property type="entry name" value="Invasin/intimin cell-adhesion fragments"/>
    <property type="match status" value="2"/>
</dbReference>
<dbReference type="OrthoDB" id="1091464at2"/>
<dbReference type="InterPro" id="IPR003343">
    <property type="entry name" value="Big_2"/>
</dbReference>
<dbReference type="AlphaFoldDB" id="A0A4R6GT91"/>
<dbReference type="SMART" id="SM00635">
    <property type="entry name" value="BID_2"/>
    <property type="match status" value="2"/>
</dbReference>
<gene>
    <name evidence="3" type="ORF">DET52_108195</name>
</gene>
<dbReference type="SUPFAM" id="SSF49785">
    <property type="entry name" value="Galactose-binding domain-like"/>
    <property type="match status" value="1"/>
</dbReference>
<protein>
    <submittedName>
        <fullName evidence="3">Ig-like protein group 2</fullName>
    </submittedName>
</protein>
<reference evidence="3 4" key="1">
    <citation type="submission" date="2019-03" db="EMBL/GenBank/DDBJ databases">
        <title>Freshwater and sediment microbial communities from various areas in North America, analyzing microbe dynamics in response to fracking.</title>
        <authorList>
            <person name="Lamendella R."/>
        </authorList>
    </citation>
    <scope>NUCLEOTIDE SEQUENCE [LARGE SCALE GENOMIC DNA]</scope>
    <source>
        <strain evidence="3 4">114D</strain>
    </source>
</reference>
<dbReference type="InterPro" id="IPR008964">
    <property type="entry name" value="Invasin/intimin_cell_adhesion"/>
</dbReference>
<feature type="domain" description="BIG2" evidence="2">
    <location>
        <begin position="126"/>
        <end position="207"/>
    </location>
</feature>
<dbReference type="Gene3D" id="2.60.40.1080">
    <property type="match status" value="2"/>
</dbReference>
<organism evidence="3 4">
    <name type="scientific">Sunxiuqinia elliptica</name>
    <dbReference type="NCBI Taxonomy" id="655355"/>
    <lineage>
        <taxon>Bacteria</taxon>
        <taxon>Pseudomonadati</taxon>
        <taxon>Bacteroidota</taxon>
        <taxon>Bacteroidia</taxon>
        <taxon>Marinilabiliales</taxon>
        <taxon>Prolixibacteraceae</taxon>
        <taxon>Sunxiuqinia</taxon>
    </lineage>
</organism>
<dbReference type="EMBL" id="SNWI01000008">
    <property type="protein sequence ID" value="TDN98407.1"/>
    <property type="molecule type" value="Genomic_DNA"/>
</dbReference>
<feature type="signal peptide" evidence="1">
    <location>
        <begin position="1"/>
        <end position="20"/>
    </location>
</feature>
<dbReference type="InterPro" id="IPR008979">
    <property type="entry name" value="Galactose-bd-like_sf"/>
</dbReference>
<proteinExistence type="predicted"/>
<evidence type="ECO:0000259" key="2">
    <source>
        <dbReference type="SMART" id="SM00635"/>
    </source>
</evidence>
<dbReference type="Pfam" id="PF02368">
    <property type="entry name" value="Big_2"/>
    <property type="match status" value="1"/>
</dbReference>
<dbReference type="Proteomes" id="UP000294848">
    <property type="component" value="Unassembled WGS sequence"/>
</dbReference>
<dbReference type="PROSITE" id="PS51257">
    <property type="entry name" value="PROKAR_LIPOPROTEIN"/>
    <property type="match status" value="1"/>
</dbReference>
<evidence type="ECO:0000313" key="3">
    <source>
        <dbReference type="EMBL" id="TDN98407.1"/>
    </source>
</evidence>